<dbReference type="GO" id="GO:0003677">
    <property type="term" value="F:DNA binding"/>
    <property type="evidence" value="ECO:0007669"/>
    <property type="project" value="UniProtKB-KW"/>
</dbReference>
<dbReference type="GO" id="GO:0015833">
    <property type="term" value="P:peptide transport"/>
    <property type="evidence" value="ECO:0007669"/>
    <property type="project" value="TreeGrafter"/>
</dbReference>
<proteinExistence type="predicted"/>
<dbReference type="Proteomes" id="UP000574133">
    <property type="component" value="Unassembled WGS sequence"/>
</dbReference>
<dbReference type="RefSeq" id="WP_185179949.1">
    <property type="nucleotide sequence ID" value="NZ_CBCSEP010000011.1"/>
</dbReference>
<dbReference type="InterPro" id="IPR000914">
    <property type="entry name" value="SBP_5_dom"/>
</dbReference>
<reference evidence="4 5" key="1">
    <citation type="submission" date="2020-08" db="EMBL/GenBank/DDBJ databases">
        <title>Cohnella phylogeny.</title>
        <authorList>
            <person name="Dunlap C."/>
        </authorList>
    </citation>
    <scope>NUCLEOTIDE SEQUENCE [LARGE SCALE GENOMIC DNA]</scope>
    <source>
        <strain evidence="4 5">DSM 103658</strain>
    </source>
</reference>
<protein>
    <submittedName>
        <fullName evidence="4">SgrR family transcriptional regulator</fullName>
    </submittedName>
</protein>
<evidence type="ECO:0000313" key="4">
    <source>
        <dbReference type="EMBL" id="MBB6678681.1"/>
    </source>
</evidence>
<dbReference type="Gene3D" id="3.40.190.10">
    <property type="entry name" value="Periplasmic binding protein-like II"/>
    <property type="match status" value="1"/>
</dbReference>
<evidence type="ECO:0000313" key="5">
    <source>
        <dbReference type="Proteomes" id="UP000574133"/>
    </source>
</evidence>
<evidence type="ECO:0000259" key="2">
    <source>
        <dbReference type="Pfam" id="PF00496"/>
    </source>
</evidence>
<dbReference type="Pfam" id="PF00496">
    <property type="entry name" value="SBP_bac_5"/>
    <property type="match status" value="1"/>
</dbReference>
<dbReference type="AlphaFoldDB" id="A0A841TJK7"/>
<dbReference type="PANTHER" id="PTHR30290">
    <property type="entry name" value="PERIPLASMIC BINDING COMPONENT OF ABC TRANSPORTER"/>
    <property type="match status" value="1"/>
</dbReference>
<dbReference type="PANTHER" id="PTHR30290:SF72">
    <property type="entry name" value="HTH-TYPE TRANSCRIPTIONAL REGULATOR SGRR"/>
    <property type="match status" value="1"/>
</dbReference>
<dbReference type="InterPro" id="IPR039424">
    <property type="entry name" value="SBP_5"/>
</dbReference>
<dbReference type="SUPFAM" id="SSF53850">
    <property type="entry name" value="Periplasmic binding protein-like II"/>
    <property type="match status" value="1"/>
</dbReference>
<evidence type="ECO:0000256" key="1">
    <source>
        <dbReference type="ARBA" id="ARBA00023125"/>
    </source>
</evidence>
<organism evidence="4 5">
    <name type="scientific">Cohnella lubricantis</name>
    <dbReference type="NCBI Taxonomy" id="2163172"/>
    <lineage>
        <taxon>Bacteria</taxon>
        <taxon>Bacillati</taxon>
        <taxon>Bacillota</taxon>
        <taxon>Bacilli</taxon>
        <taxon>Bacillales</taxon>
        <taxon>Paenibacillaceae</taxon>
        <taxon>Cohnella</taxon>
    </lineage>
</organism>
<dbReference type="GO" id="GO:1904680">
    <property type="term" value="F:peptide transmembrane transporter activity"/>
    <property type="evidence" value="ECO:0007669"/>
    <property type="project" value="TreeGrafter"/>
</dbReference>
<dbReference type="InterPro" id="IPR025370">
    <property type="entry name" value="SgrR_HTH_N"/>
</dbReference>
<keyword evidence="5" id="KW-1185">Reference proteome</keyword>
<comment type="caution">
    <text evidence="4">The sequence shown here is derived from an EMBL/GenBank/DDBJ whole genome shotgun (WGS) entry which is preliminary data.</text>
</comment>
<accession>A0A841TJK7</accession>
<dbReference type="Pfam" id="PF12793">
    <property type="entry name" value="SgrR_N"/>
    <property type="match status" value="1"/>
</dbReference>
<sequence length="628" mass="71595">MELAEHYERLYEKLLAHGSERSGTQLGQALELPIERLAGILNCTERNAKLILRRWESAGWVRWQAGRGRGNRSKLSLLKAPIRIQLDRAVDSVLQGDPRPAVGLLGSAMLSGGHKDELLEAIAGFFRSSSVSGGSSPIDTIRLPTYRPLPNLDPARLMRRTELHLAMCLFDPLVRLDERSNRYVPHLAHHWERVDKERIWRFYLNKGVLFHHGRKLTAEDVRFTLERLAEPSASSYWGAFGNIRRVAVKGDYELEVELREWDPAFLPLLASPAASIVPRDLCSESPEKFAASPKGTGPFRVAVNQADRLVLEAFDHSFRRRPLLDRIEFWFIPQLYESHSGAEEPPEQPLSSFQLRGYPYPAAQGRCWQSVSQMDGGCKLLIVNAGKHGLLQQEEVRAKLLGGIDRDAMIRELGGNRSVKADYIAKEIEELRPGGDADEDQAISMRSMRGRLADGIVDESEKSRDERLTLCAYRGAGNEWDAEWIASAAARLGFEIEIRLIETGDSLIESAEEADLWLWDQPIPGDPEFVYRHLFLSENGWLHRARPTAMEERLTEALSDESDARRRLLLWRQYESIQREAFRYLTLYRWEQTAAYPPEVRSVSLNRLGWVNFENVWLRAPDEVSPEE</sequence>
<dbReference type="Gene3D" id="3.10.105.10">
    <property type="entry name" value="Dipeptide-binding Protein, Domain 3"/>
    <property type="match status" value="1"/>
</dbReference>
<dbReference type="EMBL" id="JACJVN010000058">
    <property type="protein sequence ID" value="MBB6678681.1"/>
    <property type="molecule type" value="Genomic_DNA"/>
</dbReference>
<feature type="domain" description="Transcriptional regulator SgrR N-terminal HTH" evidence="3">
    <location>
        <begin position="11"/>
        <end position="107"/>
    </location>
</feature>
<gene>
    <name evidence="4" type="ORF">H4Q31_15430</name>
</gene>
<name>A0A841TJK7_9BACL</name>
<keyword evidence="1" id="KW-0238">DNA-binding</keyword>
<evidence type="ECO:0000259" key="3">
    <source>
        <dbReference type="Pfam" id="PF12793"/>
    </source>
</evidence>
<feature type="domain" description="Solute-binding protein family 5" evidence="2">
    <location>
        <begin position="183"/>
        <end position="537"/>
    </location>
</feature>